<protein>
    <submittedName>
        <fullName evidence="2">Uncharacterized protein</fullName>
    </submittedName>
</protein>
<sequence length="117" mass="13674">EIHEIVQEIDLEKVQPQPATNMQPMVEEIQPKADIVQQQYDKFMQQKIEEEKQQNSLLQPNIQEKMQQEGLLQQRQEEDKENQKLTLKPLPSTLKYAFLDKEETLPVIISSTLSSAE</sequence>
<evidence type="ECO:0000256" key="1">
    <source>
        <dbReference type="SAM" id="MobiDB-lite"/>
    </source>
</evidence>
<evidence type="ECO:0000313" key="3">
    <source>
        <dbReference type="Proteomes" id="UP001341840"/>
    </source>
</evidence>
<proteinExistence type="predicted"/>
<reference evidence="2 3" key="1">
    <citation type="journal article" date="2023" name="Plants (Basel)">
        <title>Bridging the Gap: Combining Genomics and Transcriptomics Approaches to Understand Stylosanthes scabra, an Orphan Legume from the Brazilian Caatinga.</title>
        <authorList>
            <person name="Ferreira-Neto J.R.C."/>
            <person name="da Silva M.D."/>
            <person name="Binneck E."/>
            <person name="de Melo N.F."/>
            <person name="da Silva R.H."/>
            <person name="de Melo A.L.T.M."/>
            <person name="Pandolfi V."/>
            <person name="Bustamante F.O."/>
            <person name="Brasileiro-Vidal A.C."/>
            <person name="Benko-Iseppon A.M."/>
        </authorList>
    </citation>
    <scope>NUCLEOTIDE SEQUENCE [LARGE SCALE GENOMIC DNA]</scope>
    <source>
        <tissue evidence="2">Leaves</tissue>
    </source>
</reference>
<accession>A0ABU6ZYJ6</accession>
<feature type="region of interest" description="Disordered" evidence="1">
    <location>
        <begin position="51"/>
        <end position="84"/>
    </location>
</feature>
<dbReference type="EMBL" id="JASCZI010277494">
    <property type="protein sequence ID" value="MED6227027.1"/>
    <property type="molecule type" value="Genomic_DNA"/>
</dbReference>
<feature type="non-terminal residue" evidence="2">
    <location>
        <position position="1"/>
    </location>
</feature>
<organism evidence="2 3">
    <name type="scientific">Stylosanthes scabra</name>
    <dbReference type="NCBI Taxonomy" id="79078"/>
    <lineage>
        <taxon>Eukaryota</taxon>
        <taxon>Viridiplantae</taxon>
        <taxon>Streptophyta</taxon>
        <taxon>Embryophyta</taxon>
        <taxon>Tracheophyta</taxon>
        <taxon>Spermatophyta</taxon>
        <taxon>Magnoliopsida</taxon>
        <taxon>eudicotyledons</taxon>
        <taxon>Gunneridae</taxon>
        <taxon>Pentapetalae</taxon>
        <taxon>rosids</taxon>
        <taxon>fabids</taxon>
        <taxon>Fabales</taxon>
        <taxon>Fabaceae</taxon>
        <taxon>Papilionoideae</taxon>
        <taxon>50 kb inversion clade</taxon>
        <taxon>dalbergioids sensu lato</taxon>
        <taxon>Dalbergieae</taxon>
        <taxon>Pterocarpus clade</taxon>
        <taxon>Stylosanthes</taxon>
    </lineage>
</organism>
<name>A0ABU6ZYJ6_9FABA</name>
<comment type="caution">
    <text evidence="2">The sequence shown here is derived from an EMBL/GenBank/DDBJ whole genome shotgun (WGS) entry which is preliminary data.</text>
</comment>
<keyword evidence="3" id="KW-1185">Reference proteome</keyword>
<feature type="compositionally biased region" description="Polar residues" evidence="1">
    <location>
        <begin position="54"/>
        <end position="65"/>
    </location>
</feature>
<dbReference type="Proteomes" id="UP001341840">
    <property type="component" value="Unassembled WGS sequence"/>
</dbReference>
<gene>
    <name evidence="2" type="ORF">PIB30_109471</name>
</gene>
<evidence type="ECO:0000313" key="2">
    <source>
        <dbReference type="EMBL" id="MED6227027.1"/>
    </source>
</evidence>